<evidence type="ECO:0000313" key="3">
    <source>
        <dbReference type="Proteomes" id="UP001247754"/>
    </source>
</evidence>
<evidence type="ECO:0000313" key="2">
    <source>
        <dbReference type="EMBL" id="MDR5654209.1"/>
    </source>
</evidence>
<accession>A0ABU1FBG5</accession>
<dbReference type="InterPro" id="IPR045079">
    <property type="entry name" value="Oxoprolinase-like"/>
</dbReference>
<dbReference type="Proteomes" id="UP001247754">
    <property type="component" value="Unassembled WGS sequence"/>
</dbReference>
<protein>
    <recommendedName>
        <fullName evidence="1">Acetophenone carboxylase-like C-terminal domain-containing protein</fullName>
    </recommendedName>
</protein>
<dbReference type="Pfam" id="PF19278">
    <property type="entry name" value="Hydant_A_C"/>
    <property type="match status" value="1"/>
</dbReference>
<reference evidence="2 3" key="1">
    <citation type="submission" date="2023-09" db="EMBL/GenBank/DDBJ databases">
        <title>Xinfangfangia sedmenti sp. nov., isolated the sedment.</title>
        <authorList>
            <person name="Xu L."/>
        </authorList>
    </citation>
    <scope>NUCLEOTIDE SEQUENCE [LARGE SCALE GENOMIC DNA]</scope>
    <source>
        <strain evidence="2 3">LG-4</strain>
    </source>
</reference>
<proteinExistence type="predicted"/>
<dbReference type="PANTHER" id="PTHR11365:SF23">
    <property type="entry name" value="HYPOTHETICAL 5-OXOPROLINASE (EUROFUNG)-RELATED"/>
    <property type="match status" value="1"/>
</dbReference>
<name>A0ABU1FBG5_9RHOB</name>
<comment type="caution">
    <text evidence="2">The sequence shown here is derived from an EMBL/GenBank/DDBJ whole genome shotgun (WGS) entry which is preliminary data.</text>
</comment>
<gene>
    <name evidence="2" type="ORF">RGD00_16465</name>
</gene>
<dbReference type="PANTHER" id="PTHR11365">
    <property type="entry name" value="5-OXOPROLINASE RELATED"/>
    <property type="match status" value="1"/>
</dbReference>
<keyword evidence="3" id="KW-1185">Reference proteome</keyword>
<dbReference type="InterPro" id="IPR049517">
    <property type="entry name" value="ACX-like_C"/>
</dbReference>
<sequence length="196" mass="20848">MLHADIRHDVSLPLEGLAGGPGAAAMLARAEGRLRARGQALLADESVVPGGHDCRLAVDMRYRGQAHALPVPLGDPAALARDFHDRYRRQFGHAMPEAPVELVQMRLAAVGRIGGRVCDPDPPAAACAARADRRRPVSVAGRAHRARIVHRDGIGRGDAVTGPAIIPEAGATTFVPLGWTARRERFGALVIRRTPA</sequence>
<organism evidence="2 3">
    <name type="scientific">Ruixingdingia sedimenti</name>
    <dbReference type="NCBI Taxonomy" id="3073604"/>
    <lineage>
        <taxon>Bacteria</taxon>
        <taxon>Pseudomonadati</taxon>
        <taxon>Pseudomonadota</taxon>
        <taxon>Alphaproteobacteria</taxon>
        <taxon>Rhodobacterales</taxon>
        <taxon>Paracoccaceae</taxon>
        <taxon>Ruixingdingia</taxon>
    </lineage>
</organism>
<dbReference type="EMBL" id="JAVKPH010000022">
    <property type="protein sequence ID" value="MDR5654209.1"/>
    <property type="molecule type" value="Genomic_DNA"/>
</dbReference>
<dbReference type="RefSeq" id="WP_310458383.1">
    <property type="nucleotide sequence ID" value="NZ_JAVKPH010000022.1"/>
</dbReference>
<feature type="domain" description="Acetophenone carboxylase-like C-terminal" evidence="1">
    <location>
        <begin position="36"/>
        <end position="182"/>
    </location>
</feature>
<evidence type="ECO:0000259" key="1">
    <source>
        <dbReference type="Pfam" id="PF19278"/>
    </source>
</evidence>